<dbReference type="AlphaFoldDB" id="A0A3B0XMJ2"/>
<organism evidence="3">
    <name type="scientific">hydrothermal vent metagenome</name>
    <dbReference type="NCBI Taxonomy" id="652676"/>
    <lineage>
        <taxon>unclassified sequences</taxon>
        <taxon>metagenomes</taxon>
        <taxon>ecological metagenomes</taxon>
    </lineage>
</organism>
<evidence type="ECO:0000259" key="2">
    <source>
        <dbReference type="Pfam" id="PF13511"/>
    </source>
</evidence>
<dbReference type="Pfam" id="PF13511">
    <property type="entry name" value="DUF4124"/>
    <property type="match status" value="1"/>
</dbReference>
<feature type="region of interest" description="Disordered" evidence="1">
    <location>
        <begin position="85"/>
        <end position="167"/>
    </location>
</feature>
<feature type="region of interest" description="Disordered" evidence="1">
    <location>
        <begin position="43"/>
        <end position="73"/>
    </location>
</feature>
<sequence>MTHSLHYLILFFSCCMLFFSFTASAGNAPVKSIDEEGRVTYSDLPVPGASSTKNITIDPGPSANEIDAAQQQAKKRIKIAKKIDEANAEERKKRAEDNARKRAQRTKNDAVNDNYTRYPYSNIWPRPPIYRPPGYRPPARPPLRPPVTSPPGYRPPGIRPPPIPGSR</sequence>
<feature type="domain" description="DUF4124" evidence="2">
    <location>
        <begin position="31"/>
        <end position="70"/>
    </location>
</feature>
<gene>
    <name evidence="3" type="ORF">MNBD_GAMMA09-1034</name>
</gene>
<dbReference type="EMBL" id="UOFI01000139">
    <property type="protein sequence ID" value="VAW68791.1"/>
    <property type="molecule type" value="Genomic_DNA"/>
</dbReference>
<accession>A0A3B0XMJ2</accession>
<name>A0A3B0XMJ2_9ZZZZ</name>
<feature type="compositionally biased region" description="Basic and acidic residues" evidence="1">
    <location>
        <begin position="85"/>
        <end position="110"/>
    </location>
</feature>
<dbReference type="InterPro" id="IPR025392">
    <property type="entry name" value="DUF4124"/>
</dbReference>
<reference evidence="3" key="1">
    <citation type="submission" date="2018-06" db="EMBL/GenBank/DDBJ databases">
        <authorList>
            <person name="Zhirakovskaya E."/>
        </authorList>
    </citation>
    <scope>NUCLEOTIDE SEQUENCE</scope>
</reference>
<evidence type="ECO:0000256" key="1">
    <source>
        <dbReference type="SAM" id="MobiDB-lite"/>
    </source>
</evidence>
<evidence type="ECO:0000313" key="3">
    <source>
        <dbReference type="EMBL" id="VAW68791.1"/>
    </source>
</evidence>
<proteinExistence type="predicted"/>
<protein>
    <recommendedName>
        <fullName evidence="2">DUF4124 domain-containing protein</fullName>
    </recommendedName>
</protein>
<feature type="compositionally biased region" description="Pro residues" evidence="1">
    <location>
        <begin position="125"/>
        <end position="167"/>
    </location>
</feature>